<organism evidence="1">
    <name type="scientific">Siphoviridae sp. ctYh54</name>
    <dbReference type="NCBI Taxonomy" id="2826379"/>
    <lineage>
        <taxon>Viruses</taxon>
        <taxon>Duplodnaviria</taxon>
        <taxon>Heunggongvirae</taxon>
        <taxon>Uroviricota</taxon>
        <taxon>Caudoviricetes</taxon>
    </lineage>
</organism>
<accession>A0A8S5ME46</accession>
<protein>
    <submittedName>
        <fullName evidence="1">Uncharacterized protein</fullName>
    </submittedName>
</protein>
<proteinExistence type="predicted"/>
<dbReference type="EMBL" id="BK014884">
    <property type="protein sequence ID" value="DAD80597.1"/>
    <property type="molecule type" value="Genomic_DNA"/>
</dbReference>
<name>A0A8S5ME46_9CAUD</name>
<sequence length="161" mass="18633">MKNMLHQHQNIGGRNLVLRSIATKINPINQNEECFYNAIIKTKSIEIDPRSLTFAFINESTLYPEAVTLAQSAIAWAEELEVNYAKFESQAKCITKSDEETFHNYCNQKRWKVKKNAKDIIARDNMKFKARFEISSKNVYMIIENENPLSVMQVINELGVE</sequence>
<evidence type="ECO:0000313" key="1">
    <source>
        <dbReference type="EMBL" id="DAD80597.1"/>
    </source>
</evidence>
<reference evidence="1" key="1">
    <citation type="journal article" date="2021" name="Proc. Natl. Acad. Sci. U.S.A.">
        <title>A Catalog of Tens of Thousands of Viruses from Human Metagenomes Reveals Hidden Associations with Chronic Diseases.</title>
        <authorList>
            <person name="Tisza M.J."/>
            <person name="Buck C.B."/>
        </authorList>
    </citation>
    <scope>NUCLEOTIDE SEQUENCE</scope>
    <source>
        <strain evidence="1">CtYh54</strain>
    </source>
</reference>